<dbReference type="PANTHER" id="PTHR37919:SF2">
    <property type="entry name" value="EXPERA DOMAIN-CONTAINING PROTEIN"/>
    <property type="match status" value="1"/>
</dbReference>
<feature type="domain" description="SLS1 C-terminal" evidence="4">
    <location>
        <begin position="470"/>
        <end position="831"/>
    </location>
</feature>
<comment type="caution">
    <text evidence="5">The sequence shown here is derived from an EMBL/GenBank/DDBJ whole genome shotgun (WGS) entry which is preliminary data.</text>
</comment>
<feature type="compositionally biased region" description="Basic and acidic residues" evidence="1">
    <location>
        <begin position="918"/>
        <end position="932"/>
    </location>
</feature>
<evidence type="ECO:0000256" key="1">
    <source>
        <dbReference type="SAM" id="MobiDB-lite"/>
    </source>
</evidence>
<evidence type="ECO:0000313" key="5">
    <source>
        <dbReference type="EMBL" id="KAK7547142.1"/>
    </source>
</evidence>
<dbReference type="InterPro" id="IPR048401">
    <property type="entry name" value="SLS1_C"/>
</dbReference>
<feature type="domain" description="SLS1 N-terminal" evidence="3">
    <location>
        <begin position="169"/>
        <end position="294"/>
    </location>
</feature>
<evidence type="ECO:0000259" key="3">
    <source>
        <dbReference type="Pfam" id="PF20776"/>
    </source>
</evidence>
<evidence type="ECO:0000259" key="2">
    <source>
        <dbReference type="Pfam" id="PF14611"/>
    </source>
</evidence>
<dbReference type="Pfam" id="PF20778">
    <property type="entry name" value="SLS1_C"/>
    <property type="match status" value="1"/>
</dbReference>
<dbReference type="InterPro" id="IPR048400">
    <property type="entry name" value="SLS1_N"/>
</dbReference>
<dbReference type="PANTHER" id="PTHR37919">
    <property type="entry name" value="PROTEIN CBG05606"/>
    <property type="match status" value="1"/>
</dbReference>
<accession>A0ABR1MEM2</accession>
<proteinExistence type="predicted"/>
<dbReference type="Pfam" id="PF14611">
    <property type="entry name" value="KH_SLS1_1"/>
    <property type="match status" value="1"/>
</dbReference>
<feature type="compositionally biased region" description="Low complexity" evidence="1">
    <location>
        <begin position="987"/>
        <end position="1009"/>
    </location>
</feature>
<evidence type="ECO:0000259" key="4">
    <source>
        <dbReference type="Pfam" id="PF20778"/>
    </source>
</evidence>
<feature type="region of interest" description="Disordered" evidence="1">
    <location>
        <begin position="492"/>
        <end position="514"/>
    </location>
</feature>
<reference evidence="5 6" key="1">
    <citation type="submission" date="2024-04" db="EMBL/GenBank/DDBJ databases">
        <title>Phyllosticta paracitricarpa is synonymous to the EU quarantine fungus P. citricarpa based on phylogenomic analyses.</title>
        <authorList>
            <consortium name="Lawrence Berkeley National Laboratory"/>
            <person name="Van Ingen-Buijs V.A."/>
            <person name="Van Westerhoven A.C."/>
            <person name="Haridas S."/>
            <person name="Skiadas P."/>
            <person name="Martin F."/>
            <person name="Groenewald J.Z."/>
            <person name="Crous P.W."/>
            <person name="Seidl M.F."/>
        </authorList>
    </citation>
    <scope>NUCLEOTIDE SEQUENCE [LARGE SCALE GENOMIC DNA]</scope>
    <source>
        <strain evidence="5 6">CBS 122670</strain>
    </source>
</reference>
<feature type="domain" description="SLS1 first KH" evidence="2">
    <location>
        <begin position="302"/>
        <end position="367"/>
    </location>
</feature>
<feature type="region of interest" description="Disordered" evidence="1">
    <location>
        <begin position="880"/>
        <end position="1024"/>
    </location>
</feature>
<dbReference type="Pfam" id="PF20776">
    <property type="entry name" value="SLS1_N"/>
    <property type="match status" value="1"/>
</dbReference>
<name>A0ABR1MEM2_9PEZI</name>
<keyword evidence="6" id="KW-1185">Reference proteome</keyword>
<organism evidence="5 6">
    <name type="scientific">Phyllosticta citricarpa</name>
    <dbReference type="NCBI Taxonomy" id="55181"/>
    <lineage>
        <taxon>Eukaryota</taxon>
        <taxon>Fungi</taxon>
        <taxon>Dikarya</taxon>
        <taxon>Ascomycota</taxon>
        <taxon>Pezizomycotina</taxon>
        <taxon>Dothideomycetes</taxon>
        <taxon>Dothideomycetes incertae sedis</taxon>
        <taxon>Botryosphaeriales</taxon>
        <taxon>Phyllostictaceae</taxon>
        <taxon>Phyllosticta</taxon>
    </lineage>
</organism>
<dbReference type="Proteomes" id="UP001365128">
    <property type="component" value="Unassembled WGS sequence"/>
</dbReference>
<feature type="compositionally biased region" description="Basic and acidic residues" evidence="1">
    <location>
        <begin position="1011"/>
        <end position="1024"/>
    </location>
</feature>
<evidence type="ECO:0000313" key="6">
    <source>
        <dbReference type="Proteomes" id="UP001365128"/>
    </source>
</evidence>
<gene>
    <name evidence="5" type="ORF">IWX46DRAFT_71338</name>
</gene>
<dbReference type="EMBL" id="JBBPDW010000013">
    <property type="protein sequence ID" value="KAK7547142.1"/>
    <property type="molecule type" value="Genomic_DNA"/>
</dbReference>
<dbReference type="InterPro" id="IPR032741">
    <property type="entry name" value="Sls1_KH-1"/>
</dbReference>
<sequence length="1024" mass="114697">MLVRRSLRSPSIYLRCRITQHQHNASAIRTFFAAPRTSFSNLPSLRQENPSDDSSLSKVDLTRSQIFPEEDVNPRPRIRKVGRAVDTQMKTIRKTRRANNKKILLEDASPLDCKTLGNKAEVLILRDLNVDFGHKGEATIVEADATFAKERDEAKQAIEASIASQNAVAGQEEVNTAIHELKPSGGKTRRIFSNERLAALRRALEGFLAPQLRRFVMVAEDESKLEALRRIDARMKTGFEDDEESSRELPKSIWKEGTSPIEERLPKGRLFVEPEKLKKADLIEYIIKRLWHVTTVEEMKTVGEIEVEVKQWHLELVTRGFGTIEQKSALDRIGNQRNVKIEVYQPENIIRFTANRTDATRAIKDLQLELGNVGSSTFSLDPFKPMLDRQGMGSILNAINQQDFEAIANISNTNIEVSDDALIIRATSEKNAAIARRFLINMLFLRSRTESKIFTGAAGQGFLHTNLLEDALPYRYRKTDMGRWGYPIQRFKPNSSEEGKPRQDAQLSVAPQGASTDIAHQVTSYLFSPMVEGRPDEDRPEDVNAIDSEEPIMQSLWNPKITTQFSAAYGNVLHSFDSKLGMSQLSAESITKSTKSPVFLDSIPGANPFIGGIAALGTQVKPGTYGRTPDVLMFRFVPFPWHHKDAAAASEDIPTFSLRLALNEHGIVRYSGSGLKLADRNAYVLMPDKVADVAFNRREVLYSRGALQDQQIQSFVWRTQESIEMKGKIRVPPTITLSVPSWSIRNIDRYPYLPKAHTDMGEERIVTFSHIGTEHRQSLRLDFDNGRFRGAMTSVDGGRLGGQRNEVRLRIRKSPETEAETKSILDKFVENGMRVAEWLDNAINLRLEVPNTKISRRAHDKESRVVHGKGPWQFVSIWKGFGEDENKQPQKTGETGETEETASPEPTGESHAQSKRTGRQEEESKTVERQEASDAEFAPWEVESDVPSSQATAWHPQQDDGSNGAQARDLHLDAAENPSSDPESTDAAEAADGAEDGSQSASSDTASTSNNEDRGQGREDQRQA</sequence>
<protein>
    <submittedName>
        <fullName evidence="5">Mitochondrial inner-membrane-bound regulator-domain-containing protein</fullName>
    </submittedName>
</protein>